<dbReference type="AlphaFoldDB" id="A0A285PLI3"/>
<sequence>MRLIGTTGFTSNDFNWALWPKDGFTQLHTKALSDSTIATKAIDGQVSYWFTTGTENETAPDGASIPAQVNGITFFGNDLAFDENGALIGGVLTGIIRHFHDPEQVHGPAIVIGADLFAVNVTTINANPAAFWATVFDFNDVAVISQSVAGAELSLGKGDDLVFLSDVMDQHGQKAVIDLGEGDDFIQISDEISATGDLMPASLTLGEGFDDVIVGSYQPGVSFIEDFNPDEDQILFTKLDPNATIVDNGGEGVTINGFHIKGITEDQVKLENGFLRGVNDRDYSVWINQSGAVDAATGSTNKDVFSSLGVRSEYRWRPTEDGTGVEIWKVADGIIDTLHGFEHLRFVDGTLSLADWPTSEGPIVDGIKDIADQTQYLTADNDVDTFIIDADMAEYRWAPTRDKSGTVVWNAETGKHDILTDFAYIQFNDAKADLALVPRSNVPLTQDKADENEALTASSSREVFEIDGNRDDYSWAPNEDGDGILIWNATNIDVLIGFDGVRFKDAYIDLEALPSWGSIPRPVDEILVQDDPNTNQYLRGVTGDEIFVFDGNMADYTWSATRDKKGVVVWNDSGFDILMDYKAVRFNDGTITTDEIRGIGTGNGNGVVVQDIAGVTQYLHGAGDKDQFVIDGNAEDYGWGATRDGTGFVIWNRETSKHDILTGFEEVVFDDQVLVIDDVLG</sequence>
<evidence type="ECO:0000313" key="2">
    <source>
        <dbReference type="Proteomes" id="UP000219439"/>
    </source>
</evidence>
<dbReference type="OrthoDB" id="419320at2"/>
<dbReference type="RefSeq" id="WP_097155341.1">
    <property type="nucleotide sequence ID" value="NZ_OBEL01000006.1"/>
</dbReference>
<protein>
    <submittedName>
        <fullName evidence="1">Uncharacterized protein</fullName>
    </submittedName>
</protein>
<dbReference type="EMBL" id="OBEL01000006">
    <property type="protein sequence ID" value="SNZ20966.1"/>
    <property type="molecule type" value="Genomic_DNA"/>
</dbReference>
<proteinExistence type="predicted"/>
<keyword evidence="2" id="KW-1185">Reference proteome</keyword>
<gene>
    <name evidence="1" type="ORF">SAMN06265368_4080</name>
</gene>
<name>A0A285PLI3_9HYPH</name>
<evidence type="ECO:0000313" key="1">
    <source>
        <dbReference type="EMBL" id="SNZ20966.1"/>
    </source>
</evidence>
<dbReference type="Proteomes" id="UP000219439">
    <property type="component" value="Unassembled WGS sequence"/>
</dbReference>
<accession>A0A285PLI3</accession>
<reference evidence="1 2" key="1">
    <citation type="submission" date="2017-09" db="EMBL/GenBank/DDBJ databases">
        <authorList>
            <person name="Ehlers B."/>
            <person name="Leendertz F.H."/>
        </authorList>
    </citation>
    <scope>NUCLEOTIDE SEQUENCE [LARGE SCALE GENOMIC DNA]</scope>
    <source>
        <strain evidence="1 2">DSM 18289</strain>
    </source>
</reference>
<organism evidence="1 2">
    <name type="scientific">Cohaesibacter gelatinilyticus</name>
    <dbReference type="NCBI Taxonomy" id="372072"/>
    <lineage>
        <taxon>Bacteria</taxon>
        <taxon>Pseudomonadati</taxon>
        <taxon>Pseudomonadota</taxon>
        <taxon>Alphaproteobacteria</taxon>
        <taxon>Hyphomicrobiales</taxon>
        <taxon>Cohaesibacteraceae</taxon>
    </lineage>
</organism>